<name>A0AAV4A5N4_9GAST</name>
<feature type="region of interest" description="Disordered" evidence="1">
    <location>
        <begin position="76"/>
        <end position="110"/>
    </location>
</feature>
<evidence type="ECO:0000256" key="1">
    <source>
        <dbReference type="SAM" id="MobiDB-lite"/>
    </source>
</evidence>
<evidence type="ECO:0000313" key="2">
    <source>
        <dbReference type="EMBL" id="GFO01933.1"/>
    </source>
</evidence>
<gene>
    <name evidence="2" type="ORF">PoB_002843800</name>
</gene>
<keyword evidence="3" id="KW-1185">Reference proteome</keyword>
<reference evidence="2 3" key="1">
    <citation type="journal article" date="2021" name="Elife">
        <title>Chloroplast acquisition without the gene transfer in kleptoplastic sea slugs, Plakobranchus ocellatus.</title>
        <authorList>
            <person name="Maeda T."/>
            <person name="Takahashi S."/>
            <person name="Yoshida T."/>
            <person name="Shimamura S."/>
            <person name="Takaki Y."/>
            <person name="Nagai Y."/>
            <person name="Toyoda A."/>
            <person name="Suzuki Y."/>
            <person name="Arimoto A."/>
            <person name="Ishii H."/>
            <person name="Satoh N."/>
            <person name="Nishiyama T."/>
            <person name="Hasebe M."/>
            <person name="Maruyama T."/>
            <person name="Minagawa J."/>
            <person name="Obokata J."/>
            <person name="Shigenobu S."/>
        </authorList>
    </citation>
    <scope>NUCLEOTIDE SEQUENCE [LARGE SCALE GENOMIC DNA]</scope>
</reference>
<dbReference type="EMBL" id="BLXT01003551">
    <property type="protein sequence ID" value="GFO01933.1"/>
    <property type="molecule type" value="Genomic_DNA"/>
</dbReference>
<proteinExistence type="predicted"/>
<feature type="compositionally biased region" description="Basic and acidic residues" evidence="1">
    <location>
        <begin position="85"/>
        <end position="97"/>
    </location>
</feature>
<dbReference type="AlphaFoldDB" id="A0AAV4A5N4"/>
<accession>A0AAV4A5N4</accession>
<organism evidence="2 3">
    <name type="scientific">Plakobranchus ocellatus</name>
    <dbReference type="NCBI Taxonomy" id="259542"/>
    <lineage>
        <taxon>Eukaryota</taxon>
        <taxon>Metazoa</taxon>
        <taxon>Spiralia</taxon>
        <taxon>Lophotrochozoa</taxon>
        <taxon>Mollusca</taxon>
        <taxon>Gastropoda</taxon>
        <taxon>Heterobranchia</taxon>
        <taxon>Euthyneura</taxon>
        <taxon>Panpulmonata</taxon>
        <taxon>Sacoglossa</taxon>
        <taxon>Placobranchoidea</taxon>
        <taxon>Plakobranchidae</taxon>
        <taxon>Plakobranchus</taxon>
    </lineage>
</organism>
<protein>
    <submittedName>
        <fullName evidence="2">Uncharacterized protein</fullName>
    </submittedName>
</protein>
<sequence>MPIPLTREEKVSRFMEFGISVVTTAAVEFGRFYWNVSCVPLPAGKVRLPRLEGESIVLVFMASPQQGDLKLLGHLSGQSAGGGARTRDRSIPEDLRADSLATVPPTPRVI</sequence>
<comment type="caution">
    <text evidence="2">The sequence shown here is derived from an EMBL/GenBank/DDBJ whole genome shotgun (WGS) entry which is preliminary data.</text>
</comment>
<dbReference type="Proteomes" id="UP000735302">
    <property type="component" value="Unassembled WGS sequence"/>
</dbReference>
<evidence type="ECO:0000313" key="3">
    <source>
        <dbReference type="Proteomes" id="UP000735302"/>
    </source>
</evidence>